<accession>A0A9W9EHJ0</accession>
<dbReference type="InterPro" id="IPR010829">
    <property type="entry name" value="Cerato-platanin"/>
</dbReference>
<evidence type="ECO:0000256" key="2">
    <source>
        <dbReference type="ARBA" id="ARBA00010421"/>
    </source>
</evidence>
<evidence type="ECO:0000256" key="3">
    <source>
        <dbReference type="ARBA" id="ARBA00022525"/>
    </source>
</evidence>
<dbReference type="InterPro" id="IPR036908">
    <property type="entry name" value="RlpA-like_sf"/>
</dbReference>
<dbReference type="Gene3D" id="2.40.40.10">
    <property type="entry name" value="RlpA-like domain"/>
    <property type="match status" value="1"/>
</dbReference>
<dbReference type="Pfam" id="PF07249">
    <property type="entry name" value="Cerato-platanin"/>
    <property type="match status" value="1"/>
</dbReference>
<dbReference type="CDD" id="cd22778">
    <property type="entry name" value="DPBB_CEPL-like"/>
    <property type="match status" value="1"/>
</dbReference>
<sequence>MKATTALTCAFLAGLQLVGAVPAPAANAAQQVSVSYDTNYDIKGASIDTVACADGENGLKGRGYSTLGSLPKFPLIGGALTIPGTNSPNCGKCYQLHYASGTVDKTINVLAVDTAPGGFNIGLEAMNQLTDGSAEQLGRVDATYVEVEESLCGM</sequence>
<reference evidence="5" key="2">
    <citation type="journal article" date="2023" name="IMA Fungus">
        <title>Comparative genomic study of the Penicillium genus elucidates a diverse pangenome and 15 lateral gene transfer events.</title>
        <authorList>
            <person name="Petersen C."/>
            <person name="Sorensen T."/>
            <person name="Nielsen M.R."/>
            <person name="Sondergaard T.E."/>
            <person name="Sorensen J.L."/>
            <person name="Fitzpatrick D.A."/>
            <person name="Frisvad J.C."/>
            <person name="Nielsen K.L."/>
        </authorList>
    </citation>
    <scope>NUCLEOTIDE SEQUENCE</scope>
    <source>
        <strain evidence="5">IBT 34128</strain>
    </source>
</reference>
<evidence type="ECO:0000313" key="6">
    <source>
        <dbReference type="Proteomes" id="UP001141434"/>
    </source>
</evidence>
<reference evidence="5" key="1">
    <citation type="submission" date="2022-11" db="EMBL/GenBank/DDBJ databases">
        <authorList>
            <person name="Petersen C."/>
        </authorList>
    </citation>
    <scope>NUCLEOTIDE SEQUENCE</scope>
    <source>
        <strain evidence="5">IBT 34128</strain>
    </source>
</reference>
<comment type="subcellular location">
    <subcellularLocation>
        <location evidence="1">Secreted</location>
    </subcellularLocation>
</comment>
<dbReference type="AlphaFoldDB" id="A0A9W9EHJ0"/>
<dbReference type="RefSeq" id="XP_056507134.1">
    <property type="nucleotide sequence ID" value="XM_056660636.1"/>
</dbReference>
<protein>
    <submittedName>
        <fullName evidence="5">Cerato-platanin</fullName>
    </submittedName>
</protein>
<dbReference type="SUPFAM" id="SSF50685">
    <property type="entry name" value="Barwin-like endoglucanases"/>
    <property type="match status" value="1"/>
</dbReference>
<feature type="signal peptide" evidence="4">
    <location>
        <begin position="1"/>
        <end position="20"/>
    </location>
</feature>
<dbReference type="GO" id="GO:0005576">
    <property type="term" value="C:extracellular region"/>
    <property type="evidence" value="ECO:0007669"/>
    <property type="project" value="UniProtKB-SubCell"/>
</dbReference>
<comment type="similarity">
    <text evidence="2">Belongs to the cerato-platanin family.</text>
</comment>
<feature type="chain" id="PRO_5040728246" evidence="4">
    <location>
        <begin position="21"/>
        <end position="154"/>
    </location>
</feature>
<dbReference type="Proteomes" id="UP001141434">
    <property type="component" value="Unassembled WGS sequence"/>
</dbReference>
<organism evidence="5 6">
    <name type="scientific">Penicillium alfredii</name>
    <dbReference type="NCBI Taxonomy" id="1506179"/>
    <lineage>
        <taxon>Eukaryota</taxon>
        <taxon>Fungi</taxon>
        <taxon>Dikarya</taxon>
        <taxon>Ascomycota</taxon>
        <taxon>Pezizomycotina</taxon>
        <taxon>Eurotiomycetes</taxon>
        <taxon>Eurotiomycetidae</taxon>
        <taxon>Eurotiales</taxon>
        <taxon>Aspergillaceae</taxon>
        <taxon>Penicillium</taxon>
    </lineage>
</organism>
<name>A0A9W9EHJ0_9EURO</name>
<proteinExistence type="inferred from homology"/>
<dbReference type="EMBL" id="JAPMSZ010000012">
    <property type="protein sequence ID" value="KAJ5081847.1"/>
    <property type="molecule type" value="Genomic_DNA"/>
</dbReference>
<evidence type="ECO:0000256" key="4">
    <source>
        <dbReference type="SAM" id="SignalP"/>
    </source>
</evidence>
<evidence type="ECO:0000313" key="5">
    <source>
        <dbReference type="EMBL" id="KAJ5081847.1"/>
    </source>
</evidence>
<dbReference type="GeneID" id="81399805"/>
<dbReference type="OrthoDB" id="4898945at2759"/>
<keyword evidence="4" id="KW-0732">Signal</keyword>
<comment type="caution">
    <text evidence="5">The sequence shown here is derived from an EMBL/GenBank/DDBJ whole genome shotgun (WGS) entry which is preliminary data.</text>
</comment>
<evidence type="ECO:0000256" key="1">
    <source>
        <dbReference type="ARBA" id="ARBA00004613"/>
    </source>
</evidence>
<gene>
    <name evidence="5" type="ORF">NUU61_010111</name>
</gene>
<keyword evidence="3" id="KW-0964">Secreted</keyword>
<keyword evidence="6" id="KW-1185">Reference proteome</keyword>